<gene>
    <name evidence="1" type="ORF">D9758_018382</name>
</gene>
<comment type="caution">
    <text evidence="1">The sequence shown here is derived from an EMBL/GenBank/DDBJ whole genome shotgun (WGS) entry which is preliminary data.</text>
</comment>
<accession>A0A8H5BDA9</accession>
<dbReference type="EMBL" id="JAACJM010000412">
    <property type="protein sequence ID" value="KAF5320378.1"/>
    <property type="molecule type" value="Genomic_DNA"/>
</dbReference>
<dbReference type="Proteomes" id="UP000559256">
    <property type="component" value="Unassembled WGS sequence"/>
</dbReference>
<sequence length="317" mass="36049">MDSFYDFQRAKHLLDAAQADRNQMFLKQSRSLIVDRNGDLEIRHYSNPHSYRVTNREDHEHPNSPLEETIFRLQGVVYERELPPMMASSRVYARKQAPYLRQHIGIVGLGLPYMSTAVDQLYQILSKFQRALNGQTLNPWTADSSFGPGHIGITANCRYFTVGSGASTKQSLPFQDGVDPDGILQSLVTSTMVHTEDNSVLYMKASKSGLKWRYTDIPPADISIGDVVEIQFTIRTIRQRDSSYKMIMILRSVALLDDSVSTAASVARNRAFSLRKDPPITQRNLLKRVKYEDSSDEEDVREHLRVHRDMAGLRIGN</sequence>
<organism evidence="1 2">
    <name type="scientific">Tetrapyrgos nigripes</name>
    <dbReference type="NCBI Taxonomy" id="182062"/>
    <lineage>
        <taxon>Eukaryota</taxon>
        <taxon>Fungi</taxon>
        <taxon>Dikarya</taxon>
        <taxon>Basidiomycota</taxon>
        <taxon>Agaricomycotina</taxon>
        <taxon>Agaricomycetes</taxon>
        <taxon>Agaricomycetidae</taxon>
        <taxon>Agaricales</taxon>
        <taxon>Marasmiineae</taxon>
        <taxon>Marasmiaceae</taxon>
        <taxon>Tetrapyrgos</taxon>
    </lineage>
</organism>
<name>A0A8H5BDA9_9AGAR</name>
<protein>
    <submittedName>
        <fullName evidence="1">Uncharacterized protein</fullName>
    </submittedName>
</protein>
<dbReference type="AlphaFoldDB" id="A0A8H5BDA9"/>
<evidence type="ECO:0000313" key="2">
    <source>
        <dbReference type="Proteomes" id="UP000559256"/>
    </source>
</evidence>
<evidence type="ECO:0000313" key="1">
    <source>
        <dbReference type="EMBL" id="KAF5320378.1"/>
    </source>
</evidence>
<dbReference type="OrthoDB" id="3067373at2759"/>
<proteinExistence type="predicted"/>
<reference evidence="1 2" key="1">
    <citation type="journal article" date="2020" name="ISME J.">
        <title>Uncovering the hidden diversity of litter-decomposition mechanisms in mushroom-forming fungi.</title>
        <authorList>
            <person name="Floudas D."/>
            <person name="Bentzer J."/>
            <person name="Ahren D."/>
            <person name="Johansson T."/>
            <person name="Persson P."/>
            <person name="Tunlid A."/>
        </authorList>
    </citation>
    <scope>NUCLEOTIDE SEQUENCE [LARGE SCALE GENOMIC DNA]</scope>
    <source>
        <strain evidence="1 2">CBS 291.85</strain>
    </source>
</reference>
<keyword evidence="2" id="KW-1185">Reference proteome</keyword>